<dbReference type="GO" id="GO:0015937">
    <property type="term" value="P:coenzyme A biosynthetic process"/>
    <property type="evidence" value="ECO:0007669"/>
    <property type="project" value="UniProtKB-UniRule"/>
</dbReference>
<dbReference type="EC" id="2.7.1.169" evidence="1"/>
<comment type="catalytic activity">
    <reaction evidence="1">
        <text>(R)-pantoate + ATP = (R)-4-phosphopantoate + ADP + H(+)</text>
        <dbReference type="Rhea" id="RHEA:28246"/>
        <dbReference type="ChEBI" id="CHEBI:15378"/>
        <dbReference type="ChEBI" id="CHEBI:15980"/>
        <dbReference type="ChEBI" id="CHEBI:30616"/>
        <dbReference type="ChEBI" id="CHEBI:61294"/>
        <dbReference type="ChEBI" id="CHEBI:456216"/>
        <dbReference type="EC" id="2.7.1.169"/>
    </reaction>
</comment>
<dbReference type="GeneID" id="3855244"/>
<organism evidence="3 4">
    <name type="scientific">Methanosphaera stadtmanae</name>
    <dbReference type="NCBI Taxonomy" id="2317"/>
    <lineage>
        <taxon>Archaea</taxon>
        <taxon>Methanobacteriati</taxon>
        <taxon>Methanobacteriota</taxon>
        <taxon>Methanomada group</taxon>
        <taxon>Methanobacteria</taxon>
        <taxon>Methanobacteriales</taxon>
        <taxon>Methanobacteriaceae</taxon>
        <taxon>Methanosphaera</taxon>
    </lineage>
</organism>
<evidence type="ECO:0000313" key="3">
    <source>
        <dbReference type="EMBL" id="RAP02765.1"/>
    </source>
</evidence>
<evidence type="ECO:0000313" key="4">
    <source>
        <dbReference type="Proteomes" id="UP000248557"/>
    </source>
</evidence>
<keyword evidence="1" id="KW-0418">Kinase</keyword>
<dbReference type="GO" id="GO:0016301">
    <property type="term" value="F:kinase activity"/>
    <property type="evidence" value="ECO:0007669"/>
    <property type="project" value="UniProtKB-UniRule"/>
</dbReference>
<dbReference type="SUPFAM" id="SSF54211">
    <property type="entry name" value="Ribosomal protein S5 domain 2-like"/>
    <property type="match status" value="1"/>
</dbReference>
<name>A0A328Q384_9EURY</name>
<evidence type="ECO:0000256" key="1">
    <source>
        <dbReference type="HAMAP-Rule" id="MF_02223"/>
    </source>
</evidence>
<comment type="caution">
    <text evidence="3">The sequence shown here is derived from an EMBL/GenBank/DDBJ whole genome shotgun (WGS) entry which is preliminary data.</text>
</comment>
<proteinExistence type="inferred from homology"/>
<comment type="function">
    <text evidence="1">Phosphorylates (R)-pantoate to form (R)-4-phosphopantoate in the CoA biosynthesis pathway.</text>
</comment>
<gene>
    <name evidence="3" type="ORF">CA615_05910</name>
</gene>
<dbReference type="PANTHER" id="PTHR42282:SF1">
    <property type="entry name" value="PANTOATE KINASE"/>
    <property type="match status" value="1"/>
</dbReference>
<dbReference type="InterPro" id="IPR006204">
    <property type="entry name" value="GHMP_kinase_N_dom"/>
</dbReference>
<comment type="similarity">
    <text evidence="1">Belongs to the GHMP kinase family. PoK subfamily.</text>
</comment>
<dbReference type="UniPathway" id="UPA00241"/>
<accession>A0A328Q384</accession>
<feature type="domain" description="GHMP kinase N-terminal" evidence="2">
    <location>
        <begin position="70"/>
        <end position="155"/>
    </location>
</feature>
<keyword evidence="1" id="KW-0547">Nucleotide-binding</keyword>
<dbReference type="Proteomes" id="UP000248557">
    <property type="component" value="Unassembled WGS sequence"/>
</dbReference>
<dbReference type="Gene3D" id="3.30.230.10">
    <property type="match status" value="1"/>
</dbReference>
<keyword evidence="1" id="KW-0173">Coenzyme A biosynthesis</keyword>
<dbReference type="InterPro" id="IPR012043">
    <property type="entry name" value="PoK"/>
</dbReference>
<evidence type="ECO:0000259" key="2">
    <source>
        <dbReference type="Pfam" id="PF00288"/>
    </source>
</evidence>
<dbReference type="AlphaFoldDB" id="A0A328Q384"/>
<reference evidence="3 4" key="1">
    <citation type="submission" date="2017-05" db="EMBL/GenBank/DDBJ databases">
        <title>Host range expansion of the Methanosphaera genus to humans and monogastric animals involves recent and extensive reduction in genome content.</title>
        <authorList>
            <person name="Hoedt E.C."/>
            <person name="Volmer J.G."/>
            <person name="Parks D.H."/>
            <person name="Rosewarne C.P."/>
            <person name="Denman S.E."/>
            <person name="Mcsweeney C.S."/>
            <person name="O Cuiv P."/>
            <person name="Hugenholtz P."/>
            <person name="Tyson G.W."/>
            <person name="Morrison M."/>
        </authorList>
    </citation>
    <scope>NUCLEOTIDE SEQUENCE [LARGE SCALE GENOMIC DNA]</scope>
    <source>
        <strain evidence="3 4">PA5</strain>
    </source>
</reference>
<keyword evidence="1" id="KW-0067">ATP-binding</keyword>
<dbReference type="RefSeq" id="WP_011406767.1">
    <property type="nucleotide sequence ID" value="NZ_CATZXA010000053.1"/>
</dbReference>
<dbReference type="PIRSF" id="PIRSF016896">
    <property type="entry name" value="GHMP_arc_MJ0969"/>
    <property type="match status" value="1"/>
</dbReference>
<sequence>MKNELSVFVPSHITGFFEIIQNSNPLLKGSKGAGITLDEGVVTNTKIKDGNGNIIINVNNKEDSLNTISKKTVKIILDRYNVNIQDYDIYINHDSKLPIGAGFGTSAAFALGISFTLPKLMGINISFKEAGEIAHLAEISQSSGLGDVISEMFGGCVIRLNEGSPVKGIIDKIPITKPIYVITKTIGLLETKDIIENPIHQKHINQSGSILLNRLINNPSISNFMKLSRKFANDTQLISKEIAEIINILDEETLGASMAMLGNTAFALSYSPDTTIDNPIITKINTKGIEYK</sequence>
<protein>
    <recommendedName>
        <fullName evidence="1">Pantoate kinase</fullName>
        <shortName evidence="1">PoK</shortName>
        <ecNumber evidence="1">2.7.1.169</ecNumber>
    </recommendedName>
</protein>
<comment type="pathway">
    <text evidence="1">Cofactor biosynthesis; coenzyme A biosynthesis.</text>
</comment>
<keyword evidence="1" id="KW-0808">Transferase</keyword>
<dbReference type="HAMAP" id="MF_02223">
    <property type="entry name" value="Pantoate_kinase"/>
    <property type="match status" value="1"/>
</dbReference>
<dbReference type="EMBL" id="NGJK01000077">
    <property type="protein sequence ID" value="RAP02765.1"/>
    <property type="molecule type" value="Genomic_DNA"/>
</dbReference>
<dbReference type="InterPro" id="IPR020568">
    <property type="entry name" value="Ribosomal_Su5_D2-typ_SF"/>
</dbReference>
<dbReference type="Pfam" id="PF00288">
    <property type="entry name" value="GHMP_kinases_N"/>
    <property type="match status" value="1"/>
</dbReference>
<dbReference type="GO" id="GO:0005524">
    <property type="term" value="F:ATP binding"/>
    <property type="evidence" value="ECO:0007669"/>
    <property type="project" value="UniProtKB-KW"/>
</dbReference>
<dbReference type="InterPro" id="IPR014721">
    <property type="entry name" value="Ribsml_uS5_D2-typ_fold_subgr"/>
</dbReference>
<dbReference type="PANTHER" id="PTHR42282">
    <property type="entry name" value="PANTOATE KINASE-RELATED"/>
    <property type="match status" value="1"/>
</dbReference>
<dbReference type="OMA" id="MLGETVF"/>